<evidence type="ECO:0000313" key="2">
    <source>
        <dbReference type="EMBL" id="KAF5365920.1"/>
    </source>
</evidence>
<evidence type="ECO:0000256" key="1">
    <source>
        <dbReference type="SAM" id="MobiDB-lite"/>
    </source>
</evidence>
<gene>
    <name evidence="2" type="ORF">D9758_006683</name>
</gene>
<feature type="region of interest" description="Disordered" evidence="1">
    <location>
        <begin position="1"/>
        <end position="31"/>
    </location>
</feature>
<feature type="compositionally biased region" description="Low complexity" evidence="1">
    <location>
        <begin position="1"/>
        <end position="11"/>
    </location>
</feature>
<dbReference type="EMBL" id="JAACJM010000025">
    <property type="protein sequence ID" value="KAF5365920.1"/>
    <property type="molecule type" value="Genomic_DNA"/>
</dbReference>
<organism evidence="2 3">
    <name type="scientific">Tetrapyrgos nigripes</name>
    <dbReference type="NCBI Taxonomy" id="182062"/>
    <lineage>
        <taxon>Eukaryota</taxon>
        <taxon>Fungi</taxon>
        <taxon>Dikarya</taxon>
        <taxon>Basidiomycota</taxon>
        <taxon>Agaricomycotina</taxon>
        <taxon>Agaricomycetes</taxon>
        <taxon>Agaricomycetidae</taxon>
        <taxon>Agaricales</taxon>
        <taxon>Marasmiineae</taxon>
        <taxon>Marasmiaceae</taxon>
        <taxon>Tetrapyrgos</taxon>
    </lineage>
</organism>
<evidence type="ECO:0000313" key="3">
    <source>
        <dbReference type="Proteomes" id="UP000559256"/>
    </source>
</evidence>
<keyword evidence="3" id="KW-1185">Reference proteome</keyword>
<accession>A0A8H5GJK8</accession>
<sequence length="304" mass="33958">MMSSSATTSTSVAGQQQILTGTIRSGTKRSKPTLTVHIPETIRVSRISVDLGMLFSGNNMLNIDCFSRSLPRFPTPVFGAQIPVHVVESKNSELSLQRESDYEQCIIIHSTSPFYHPPSPPPFSFSLELMSMACELHEALGPCIDDTTINASLVDCLKGVDEDLFTSPIDVFEEMLYTSTRPYSTLRFPSQHCYTSSYSEYRRHCDIDIPEDVESDELDLSDFADSSDSEAEFPLEDEDEHHLIEIVTTPATPESRPLVVTPAAAPLDKRLVAPFDYCNEEDTPLVGVADRSFLRRYGRIFTTR</sequence>
<name>A0A8H5GJK8_9AGAR</name>
<dbReference type="AlphaFoldDB" id="A0A8H5GJK8"/>
<comment type="caution">
    <text evidence="2">The sequence shown here is derived from an EMBL/GenBank/DDBJ whole genome shotgun (WGS) entry which is preliminary data.</text>
</comment>
<proteinExistence type="predicted"/>
<reference evidence="2 3" key="1">
    <citation type="journal article" date="2020" name="ISME J.">
        <title>Uncovering the hidden diversity of litter-decomposition mechanisms in mushroom-forming fungi.</title>
        <authorList>
            <person name="Floudas D."/>
            <person name="Bentzer J."/>
            <person name="Ahren D."/>
            <person name="Johansson T."/>
            <person name="Persson P."/>
            <person name="Tunlid A."/>
        </authorList>
    </citation>
    <scope>NUCLEOTIDE SEQUENCE [LARGE SCALE GENOMIC DNA]</scope>
    <source>
        <strain evidence="2 3">CBS 291.85</strain>
    </source>
</reference>
<dbReference type="Proteomes" id="UP000559256">
    <property type="component" value="Unassembled WGS sequence"/>
</dbReference>
<feature type="compositionally biased region" description="Polar residues" evidence="1">
    <location>
        <begin position="12"/>
        <end position="25"/>
    </location>
</feature>
<protein>
    <submittedName>
        <fullName evidence="2">Uncharacterized protein</fullName>
    </submittedName>
</protein>